<comment type="caution">
    <text evidence="1">The sequence shown here is derived from an EMBL/GenBank/DDBJ whole genome shotgun (WGS) entry which is preliminary data.</text>
</comment>
<keyword evidence="2" id="KW-1185">Reference proteome</keyword>
<dbReference type="AlphaFoldDB" id="A0AAV5NNV9"/>
<sequence>MRKRRKLPEPIENPTLSDLITHNGGDLLVSCLREKNKSLSDAEFEIYIKKFRGSKKIRK</sequence>
<evidence type="ECO:0000313" key="2">
    <source>
        <dbReference type="Proteomes" id="UP001156690"/>
    </source>
</evidence>
<name>A0AAV5NNV9_9VIBR</name>
<evidence type="ECO:0000313" key="1">
    <source>
        <dbReference type="EMBL" id="GLQ72125.1"/>
    </source>
</evidence>
<dbReference type="EMBL" id="BSNX01000012">
    <property type="protein sequence ID" value="GLQ72125.1"/>
    <property type="molecule type" value="Genomic_DNA"/>
</dbReference>
<dbReference type="Proteomes" id="UP001156690">
    <property type="component" value="Unassembled WGS sequence"/>
</dbReference>
<reference evidence="2" key="1">
    <citation type="journal article" date="2019" name="Int. J. Syst. Evol. Microbiol.">
        <title>The Global Catalogue of Microorganisms (GCM) 10K type strain sequencing project: providing services to taxonomists for standard genome sequencing and annotation.</title>
        <authorList>
            <consortium name="The Broad Institute Genomics Platform"/>
            <consortium name="The Broad Institute Genome Sequencing Center for Infectious Disease"/>
            <person name="Wu L."/>
            <person name="Ma J."/>
        </authorList>
    </citation>
    <scope>NUCLEOTIDE SEQUENCE [LARGE SCALE GENOMIC DNA]</scope>
    <source>
        <strain evidence="2">NBRC 15640</strain>
    </source>
</reference>
<organism evidence="1 2">
    <name type="scientific">Vibrio penaeicida</name>
    <dbReference type="NCBI Taxonomy" id="104609"/>
    <lineage>
        <taxon>Bacteria</taxon>
        <taxon>Pseudomonadati</taxon>
        <taxon>Pseudomonadota</taxon>
        <taxon>Gammaproteobacteria</taxon>
        <taxon>Vibrionales</taxon>
        <taxon>Vibrionaceae</taxon>
        <taxon>Vibrio</taxon>
    </lineage>
</organism>
<proteinExistence type="predicted"/>
<gene>
    <name evidence="1" type="ORF">GCM10007932_14850</name>
</gene>
<accession>A0AAV5NNV9</accession>
<protein>
    <submittedName>
        <fullName evidence="1">Uncharacterized protein</fullName>
    </submittedName>
</protein>